<dbReference type="InParanoid" id="A0A482WPW3"/>
<protein>
    <recommendedName>
        <fullName evidence="6">60S ribosomal protein L10a</fullName>
    </recommendedName>
</protein>
<comment type="similarity">
    <text evidence="1">Belongs to the universal ribosomal protein uL1 family.</text>
</comment>
<comment type="caution">
    <text evidence="4">The sequence shown here is derived from an EMBL/GenBank/DDBJ whole genome shotgun (WGS) entry which is preliminary data.</text>
</comment>
<evidence type="ECO:0000256" key="3">
    <source>
        <dbReference type="ARBA" id="ARBA00023274"/>
    </source>
</evidence>
<dbReference type="GO" id="GO:1990904">
    <property type="term" value="C:ribonucleoprotein complex"/>
    <property type="evidence" value="ECO:0007669"/>
    <property type="project" value="UniProtKB-KW"/>
</dbReference>
<dbReference type="GO" id="GO:0005840">
    <property type="term" value="C:ribosome"/>
    <property type="evidence" value="ECO:0007669"/>
    <property type="project" value="UniProtKB-KW"/>
</dbReference>
<dbReference type="STRING" id="195883.A0A482WPW3"/>
<keyword evidence="2" id="KW-0689">Ribosomal protein</keyword>
<evidence type="ECO:0008006" key="6">
    <source>
        <dbReference type="Google" id="ProtNLM"/>
    </source>
</evidence>
<evidence type="ECO:0000313" key="4">
    <source>
        <dbReference type="EMBL" id="RZF35221.1"/>
    </source>
</evidence>
<dbReference type="SMR" id="A0A482WPW3"/>
<dbReference type="InterPro" id="IPR023674">
    <property type="entry name" value="Ribosomal_uL1-like"/>
</dbReference>
<evidence type="ECO:0000313" key="5">
    <source>
        <dbReference type="Proteomes" id="UP000291343"/>
    </source>
</evidence>
<sequence>MTSKVSRDTLYECVNGVLNHSKKKKRGFLETVEIQIGLKNYDPQKDKRFSGTVKLKHIPRPKMQVCVLGDQQHCDEAKANNVPFMDVEALKKLNKNKKLVKKLGRLSIIISL</sequence>
<dbReference type="Gene3D" id="3.30.190.20">
    <property type="match status" value="1"/>
</dbReference>
<proteinExistence type="inferred from homology"/>
<reference evidence="4 5" key="1">
    <citation type="journal article" date="2017" name="Gigascience">
        <title>Genome sequence of the small brown planthopper, Laodelphax striatellus.</title>
        <authorList>
            <person name="Zhu J."/>
            <person name="Jiang F."/>
            <person name="Wang X."/>
            <person name="Yang P."/>
            <person name="Bao Y."/>
            <person name="Zhao W."/>
            <person name="Wang W."/>
            <person name="Lu H."/>
            <person name="Wang Q."/>
            <person name="Cui N."/>
            <person name="Li J."/>
            <person name="Chen X."/>
            <person name="Luo L."/>
            <person name="Yu J."/>
            <person name="Kang L."/>
            <person name="Cui F."/>
        </authorList>
    </citation>
    <scope>NUCLEOTIDE SEQUENCE [LARGE SCALE GENOMIC DNA]</scope>
    <source>
        <strain evidence="4">Lst14</strain>
    </source>
</reference>
<organism evidence="4 5">
    <name type="scientific">Laodelphax striatellus</name>
    <name type="common">Small brown planthopper</name>
    <name type="synonym">Delphax striatella</name>
    <dbReference type="NCBI Taxonomy" id="195883"/>
    <lineage>
        <taxon>Eukaryota</taxon>
        <taxon>Metazoa</taxon>
        <taxon>Ecdysozoa</taxon>
        <taxon>Arthropoda</taxon>
        <taxon>Hexapoda</taxon>
        <taxon>Insecta</taxon>
        <taxon>Pterygota</taxon>
        <taxon>Neoptera</taxon>
        <taxon>Paraneoptera</taxon>
        <taxon>Hemiptera</taxon>
        <taxon>Auchenorrhyncha</taxon>
        <taxon>Fulgoroidea</taxon>
        <taxon>Delphacidae</taxon>
        <taxon>Criomorphinae</taxon>
        <taxon>Laodelphax</taxon>
    </lineage>
</organism>
<dbReference type="FunFam" id="3.30.190.20:FF:000009">
    <property type="entry name" value="Ribosomal protein L10a"/>
    <property type="match status" value="1"/>
</dbReference>
<dbReference type="EMBL" id="QKKF02029243">
    <property type="protein sequence ID" value="RZF35221.1"/>
    <property type="molecule type" value="Genomic_DNA"/>
</dbReference>
<dbReference type="SUPFAM" id="SSF56808">
    <property type="entry name" value="Ribosomal protein L1"/>
    <property type="match status" value="1"/>
</dbReference>
<keyword evidence="5" id="KW-1185">Reference proteome</keyword>
<dbReference type="CDD" id="cd00403">
    <property type="entry name" value="Ribosomal_L1"/>
    <property type="match status" value="1"/>
</dbReference>
<dbReference type="OrthoDB" id="2449818at2759"/>
<dbReference type="AlphaFoldDB" id="A0A482WPW3"/>
<dbReference type="InterPro" id="IPR028364">
    <property type="entry name" value="Ribosomal_uL1/biogenesis"/>
</dbReference>
<gene>
    <name evidence="4" type="ORF">LSTR_LSTR015863</name>
</gene>
<dbReference type="Pfam" id="PF00687">
    <property type="entry name" value="Ribosomal_L1"/>
    <property type="match status" value="1"/>
</dbReference>
<accession>A0A482WPW3</accession>
<evidence type="ECO:0000256" key="2">
    <source>
        <dbReference type="ARBA" id="ARBA00022980"/>
    </source>
</evidence>
<dbReference type="Proteomes" id="UP000291343">
    <property type="component" value="Unassembled WGS sequence"/>
</dbReference>
<evidence type="ECO:0000256" key="1">
    <source>
        <dbReference type="ARBA" id="ARBA00010531"/>
    </source>
</evidence>
<keyword evidence="3" id="KW-0687">Ribonucleoprotein</keyword>
<name>A0A482WPW3_LAOST</name>